<keyword evidence="3" id="KW-1185">Reference proteome</keyword>
<feature type="compositionally biased region" description="Polar residues" evidence="1">
    <location>
        <begin position="350"/>
        <end position="359"/>
    </location>
</feature>
<feature type="region of interest" description="Disordered" evidence="1">
    <location>
        <begin position="350"/>
        <end position="397"/>
    </location>
</feature>
<proteinExistence type="predicted"/>
<feature type="compositionally biased region" description="Low complexity" evidence="1">
    <location>
        <begin position="360"/>
        <end position="378"/>
    </location>
</feature>
<feature type="compositionally biased region" description="Acidic residues" evidence="1">
    <location>
        <begin position="114"/>
        <end position="133"/>
    </location>
</feature>
<protein>
    <submittedName>
        <fullName evidence="2">Uncharacterized protein</fullName>
    </submittedName>
</protein>
<feature type="compositionally biased region" description="Low complexity" evidence="1">
    <location>
        <begin position="157"/>
        <end position="166"/>
    </location>
</feature>
<name>A0ABQ7SD01_9ACAR</name>
<feature type="compositionally biased region" description="Polar residues" evidence="1">
    <location>
        <begin position="379"/>
        <end position="397"/>
    </location>
</feature>
<comment type="caution">
    <text evidence="2">The sequence shown here is derived from an EMBL/GenBank/DDBJ whole genome shotgun (WGS) entry which is preliminary data.</text>
</comment>
<dbReference type="Proteomes" id="UP000825002">
    <property type="component" value="Unassembled WGS sequence"/>
</dbReference>
<feature type="compositionally biased region" description="Acidic residues" evidence="1">
    <location>
        <begin position="226"/>
        <end position="241"/>
    </location>
</feature>
<organism evidence="2 3">
    <name type="scientific">Fragariocoptes setiger</name>
    <dbReference type="NCBI Taxonomy" id="1670756"/>
    <lineage>
        <taxon>Eukaryota</taxon>
        <taxon>Metazoa</taxon>
        <taxon>Ecdysozoa</taxon>
        <taxon>Arthropoda</taxon>
        <taxon>Chelicerata</taxon>
        <taxon>Arachnida</taxon>
        <taxon>Acari</taxon>
        <taxon>Acariformes</taxon>
        <taxon>Trombidiformes</taxon>
        <taxon>Prostigmata</taxon>
        <taxon>Eupodina</taxon>
        <taxon>Eriophyoidea</taxon>
        <taxon>Phytoptidae</taxon>
        <taxon>Fragariocoptes</taxon>
    </lineage>
</organism>
<feature type="compositionally biased region" description="Acidic residues" evidence="1">
    <location>
        <begin position="196"/>
        <end position="206"/>
    </location>
</feature>
<feature type="region of interest" description="Disordered" evidence="1">
    <location>
        <begin position="193"/>
        <end position="248"/>
    </location>
</feature>
<feature type="compositionally biased region" description="Low complexity" evidence="1">
    <location>
        <begin position="90"/>
        <end position="104"/>
    </location>
</feature>
<evidence type="ECO:0000256" key="1">
    <source>
        <dbReference type="SAM" id="MobiDB-lite"/>
    </source>
</evidence>
<dbReference type="EMBL" id="JAIFTH010000012">
    <property type="protein sequence ID" value="KAG9511294.1"/>
    <property type="molecule type" value="Genomic_DNA"/>
</dbReference>
<feature type="compositionally biased region" description="Basic and acidic residues" evidence="1">
    <location>
        <begin position="207"/>
        <end position="216"/>
    </location>
</feature>
<feature type="compositionally biased region" description="Low complexity" evidence="1">
    <location>
        <begin position="293"/>
        <end position="306"/>
    </location>
</feature>
<evidence type="ECO:0000313" key="3">
    <source>
        <dbReference type="Proteomes" id="UP000825002"/>
    </source>
</evidence>
<feature type="region of interest" description="Disordered" evidence="1">
    <location>
        <begin position="261"/>
        <end position="306"/>
    </location>
</feature>
<reference evidence="2 3" key="1">
    <citation type="submission" date="2020-10" db="EMBL/GenBank/DDBJ databases">
        <authorList>
            <person name="Klimov P.B."/>
            <person name="Dyachkov S.M."/>
            <person name="Chetverikov P.E."/>
        </authorList>
    </citation>
    <scope>NUCLEOTIDE SEQUENCE [LARGE SCALE GENOMIC DNA]</scope>
    <source>
        <strain evidence="2">BMOC 18-1129-001#AD2665</strain>
        <tissue evidence="2">Entire mites</tissue>
    </source>
</reference>
<feature type="compositionally biased region" description="Low complexity" evidence="1">
    <location>
        <begin position="261"/>
        <end position="281"/>
    </location>
</feature>
<gene>
    <name evidence="2" type="ORF">GZH46_00137</name>
</gene>
<feature type="region of interest" description="Disordered" evidence="1">
    <location>
        <begin position="85"/>
        <end position="174"/>
    </location>
</feature>
<sequence>MRGQETVLVADAVALNGVPSDRPNKQVPATPQVTECTENDTHQQQVKMHSNDRSSIMTTVKPQQQQRHDHHMRRFTTDLIDFTGATQTGDIDSSTTSIESSSVDSHNKNGGHEDDNDDDDDDDDDDELQDELDSLPLGAFDRHPMRRSFSTPSLVHNNNNSNGNSNNRKRSDTSQDDAWQALNNVGYYPLSIISNLDDDGDPDDDDDHHHHIDRSHFNKRQHGQSDNDDLDDDDDDDDDVFSVEHHDNDHFLKNENTLASCASSSSHSNSISPHSTNSISSDTYKSKCDPGFQLQPQQQQHQQQVQPSAASAVTGCDRLQTHKQIAQAMRSSSKRRFLLRPFMRSMAASVTNLSPPQQMTTTASHDQHTHQQQQQVSSPKTCAVSNFDDQNISSSLK</sequence>
<accession>A0ABQ7SD01</accession>
<feature type="non-terminal residue" evidence="2">
    <location>
        <position position="397"/>
    </location>
</feature>
<evidence type="ECO:0000313" key="2">
    <source>
        <dbReference type="EMBL" id="KAG9511294.1"/>
    </source>
</evidence>